<accession>A0AAV8WVF1</accession>
<feature type="transmembrane region" description="Helical" evidence="5">
    <location>
        <begin position="207"/>
        <end position="231"/>
    </location>
</feature>
<dbReference type="PANTHER" id="PTHR21676:SF6">
    <property type="entry name" value="PROTEIN STUM"/>
    <property type="match status" value="1"/>
</dbReference>
<comment type="subcellular location">
    <subcellularLocation>
        <location evidence="1">Membrane</location>
        <topology evidence="1">Multi-pass membrane protein</topology>
    </subcellularLocation>
</comment>
<reference evidence="6" key="1">
    <citation type="journal article" date="2023" name="Insect Mol. Biol.">
        <title>Genome sequencing provides insights into the evolution of gene families encoding plant cell wall-degrading enzymes in longhorned beetles.</title>
        <authorList>
            <person name="Shin N.R."/>
            <person name="Okamura Y."/>
            <person name="Kirsch R."/>
            <person name="Pauchet Y."/>
        </authorList>
    </citation>
    <scope>NUCLEOTIDE SEQUENCE</scope>
    <source>
        <strain evidence="6">RBIC_L_NR</strain>
    </source>
</reference>
<evidence type="ECO:0000256" key="4">
    <source>
        <dbReference type="ARBA" id="ARBA00023136"/>
    </source>
</evidence>
<organism evidence="6 7">
    <name type="scientific">Rhamnusium bicolor</name>
    <dbReference type="NCBI Taxonomy" id="1586634"/>
    <lineage>
        <taxon>Eukaryota</taxon>
        <taxon>Metazoa</taxon>
        <taxon>Ecdysozoa</taxon>
        <taxon>Arthropoda</taxon>
        <taxon>Hexapoda</taxon>
        <taxon>Insecta</taxon>
        <taxon>Pterygota</taxon>
        <taxon>Neoptera</taxon>
        <taxon>Endopterygota</taxon>
        <taxon>Coleoptera</taxon>
        <taxon>Polyphaga</taxon>
        <taxon>Cucujiformia</taxon>
        <taxon>Chrysomeloidea</taxon>
        <taxon>Cerambycidae</taxon>
        <taxon>Lepturinae</taxon>
        <taxon>Rhagiini</taxon>
        <taxon>Rhamnusium</taxon>
    </lineage>
</organism>
<evidence type="ECO:0000313" key="6">
    <source>
        <dbReference type="EMBL" id="KAJ8930147.1"/>
    </source>
</evidence>
<keyword evidence="2 5" id="KW-0812">Transmembrane</keyword>
<dbReference type="AlphaFoldDB" id="A0AAV8WVF1"/>
<sequence length="292" mass="33183">MNQQKKRLRVMPVLGFFQTAGIKCPVIVVKKEPEQQDKVEEQEVEEAEKSGCFSCLKKKEKIDEPVRINVEDETGKKLKLWDKLKCCNKHKVRDTSCFPTGKRKDSWVERRDSILSDPSQPPPSYLSERKQCVRIGNVTSTEKNVTYGAPQRTVLDPLPFIIYVSDLFKIDTLGDIISFDNRPKIDLSLVEHASHMKGAIPVLPICLAWFCLVMNCIAPGTGTVFSGFFCLCIGKPRFSQKDGPKQRIGSFIINLIIGFGQFFTVLFCLVGWGWSIWWGVIMLRIASKYDIL</sequence>
<dbReference type="GO" id="GO:0016020">
    <property type="term" value="C:membrane"/>
    <property type="evidence" value="ECO:0007669"/>
    <property type="project" value="UniProtKB-SubCell"/>
</dbReference>
<proteinExistence type="predicted"/>
<dbReference type="EMBL" id="JANEYF010004762">
    <property type="protein sequence ID" value="KAJ8930147.1"/>
    <property type="molecule type" value="Genomic_DNA"/>
</dbReference>
<dbReference type="Proteomes" id="UP001162156">
    <property type="component" value="Unassembled WGS sequence"/>
</dbReference>
<evidence type="ECO:0000256" key="3">
    <source>
        <dbReference type="ARBA" id="ARBA00022989"/>
    </source>
</evidence>
<evidence type="ECO:0000256" key="2">
    <source>
        <dbReference type="ARBA" id="ARBA00022692"/>
    </source>
</evidence>
<evidence type="ECO:0000256" key="1">
    <source>
        <dbReference type="ARBA" id="ARBA00004141"/>
    </source>
</evidence>
<gene>
    <name evidence="6" type="ORF">NQ314_017077</name>
</gene>
<keyword evidence="3 5" id="KW-1133">Transmembrane helix</keyword>
<name>A0AAV8WVF1_9CUCU</name>
<dbReference type="GO" id="GO:0042330">
    <property type="term" value="P:taxis"/>
    <property type="evidence" value="ECO:0007669"/>
    <property type="project" value="TreeGrafter"/>
</dbReference>
<dbReference type="Pfam" id="PF15795">
    <property type="entry name" value="Spec3"/>
    <property type="match status" value="1"/>
</dbReference>
<dbReference type="GO" id="GO:0071683">
    <property type="term" value="C:sensory dendrite"/>
    <property type="evidence" value="ECO:0007669"/>
    <property type="project" value="TreeGrafter"/>
</dbReference>
<dbReference type="PANTHER" id="PTHR21676">
    <property type="entry name" value="PROTEIN STUM"/>
    <property type="match status" value="1"/>
</dbReference>
<comment type="caution">
    <text evidence="6">The sequence shown here is derived from an EMBL/GenBank/DDBJ whole genome shotgun (WGS) entry which is preliminary data.</text>
</comment>
<dbReference type="GO" id="GO:0019230">
    <property type="term" value="P:proprioception"/>
    <property type="evidence" value="ECO:0007669"/>
    <property type="project" value="TreeGrafter"/>
</dbReference>
<keyword evidence="7" id="KW-1185">Reference proteome</keyword>
<keyword evidence="4 5" id="KW-0472">Membrane</keyword>
<dbReference type="InterPro" id="IPR026673">
    <property type="entry name" value="SPEC3/Stum"/>
</dbReference>
<dbReference type="GO" id="GO:0050954">
    <property type="term" value="P:sensory perception of mechanical stimulus"/>
    <property type="evidence" value="ECO:0007669"/>
    <property type="project" value="TreeGrafter"/>
</dbReference>
<feature type="transmembrane region" description="Helical" evidence="5">
    <location>
        <begin position="251"/>
        <end position="274"/>
    </location>
</feature>
<evidence type="ECO:0000313" key="7">
    <source>
        <dbReference type="Proteomes" id="UP001162156"/>
    </source>
</evidence>
<protein>
    <submittedName>
        <fullName evidence="6">Uncharacterized protein</fullName>
    </submittedName>
</protein>
<evidence type="ECO:0000256" key="5">
    <source>
        <dbReference type="SAM" id="Phobius"/>
    </source>
</evidence>